<gene>
    <name evidence="3" type="ORF">SAMN04488568_10287</name>
</gene>
<keyword evidence="1" id="KW-0489">Methyltransferase</keyword>
<dbReference type="OrthoDB" id="9794208at2"/>
<dbReference type="Gene3D" id="3.40.50.12710">
    <property type="match status" value="1"/>
</dbReference>
<dbReference type="AlphaFoldDB" id="A0A1G9MSI8"/>
<organism evidence="3 4">
    <name type="scientific">Maricaulis salignorans</name>
    <dbReference type="NCBI Taxonomy" id="144026"/>
    <lineage>
        <taxon>Bacteria</taxon>
        <taxon>Pseudomonadati</taxon>
        <taxon>Pseudomonadota</taxon>
        <taxon>Alphaproteobacteria</taxon>
        <taxon>Maricaulales</taxon>
        <taxon>Maricaulaceae</taxon>
        <taxon>Maricaulis</taxon>
    </lineage>
</organism>
<dbReference type="GO" id="GO:0035243">
    <property type="term" value="F:protein-arginine omega-N symmetric methyltransferase activity"/>
    <property type="evidence" value="ECO:0007669"/>
    <property type="project" value="TreeGrafter"/>
</dbReference>
<dbReference type="PANTHER" id="PTHR12049:SF7">
    <property type="entry name" value="PROTEIN ARGININE METHYLTRANSFERASE NDUFAF7, MITOCHONDRIAL"/>
    <property type="match status" value="1"/>
</dbReference>
<keyword evidence="2" id="KW-0808">Transferase</keyword>
<dbReference type="GO" id="GO:0032259">
    <property type="term" value="P:methylation"/>
    <property type="evidence" value="ECO:0007669"/>
    <property type="project" value="UniProtKB-KW"/>
</dbReference>
<keyword evidence="4" id="KW-1185">Reference proteome</keyword>
<proteinExistence type="predicted"/>
<evidence type="ECO:0000313" key="4">
    <source>
        <dbReference type="Proteomes" id="UP000199759"/>
    </source>
</evidence>
<dbReference type="STRING" id="144026.SAMN04488568_10287"/>
<evidence type="ECO:0000313" key="3">
    <source>
        <dbReference type="EMBL" id="SDL76961.1"/>
    </source>
</evidence>
<dbReference type="InterPro" id="IPR003788">
    <property type="entry name" value="NDUFAF7"/>
</dbReference>
<dbReference type="InterPro" id="IPR029063">
    <property type="entry name" value="SAM-dependent_MTases_sf"/>
</dbReference>
<name>A0A1G9MSI8_9PROT</name>
<keyword evidence="3" id="KW-0830">Ubiquinone</keyword>
<evidence type="ECO:0000256" key="2">
    <source>
        <dbReference type="ARBA" id="ARBA00022679"/>
    </source>
</evidence>
<evidence type="ECO:0000256" key="1">
    <source>
        <dbReference type="ARBA" id="ARBA00022603"/>
    </source>
</evidence>
<protein>
    <submittedName>
        <fullName evidence="3">NADH dehydrogenase [ubiquinone] 1 alpha subcomplex assembly factor 7</fullName>
    </submittedName>
</protein>
<dbReference type="Proteomes" id="UP000199759">
    <property type="component" value="Unassembled WGS sequence"/>
</dbReference>
<dbReference type="PANTHER" id="PTHR12049">
    <property type="entry name" value="PROTEIN ARGININE METHYLTRANSFERASE NDUFAF7, MITOCHONDRIAL"/>
    <property type="match status" value="1"/>
</dbReference>
<dbReference type="InterPro" id="IPR038375">
    <property type="entry name" value="NDUFAF7_sf"/>
</dbReference>
<dbReference type="SUPFAM" id="SSF53335">
    <property type="entry name" value="S-adenosyl-L-methionine-dependent methyltransferases"/>
    <property type="match status" value="1"/>
</dbReference>
<reference evidence="3 4" key="1">
    <citation type="submission" date="2016-10" db="EMBL/GenBank/DDBJ databases">
        <authorList>
            <person name="de Groot N.N."/>
        </authorList>
    </citation>
    <scope>NUCLEOTIDE SEQUENCE [LARGE SCALE GENOMIC DNA]</scope>
    <source>
        <strain evidence="3 4">DSM 16077</strain>
    </source>
</reference>
<dbReference type="RefSeq" id="WP_091766114.1">
    <property type="nucleotide sequence ID" value="NZ_FNHG01000002.1"/>
</dbReference>
<dbReference type="Pfam" id="PF02636">
    <property type="entry name" value="Methyltransf_28"/>
    <property type="match status" value="1"/>
</dbReference>
<sequence length="362" mass="38782">MIADRLRERIAEGGPISIAAFMTQALFDPVEGFYATKDPIGAGADFITAPEISQMFGELVGLWVAQSWLDMGKPDPVQLVELGPGRGTMMADALRACRAVPGLLPALQVTLIEASAALKAVQAETLGPSGAQIRWIDRLENVPPGPAIIVGNEFLDCLPLRQAVRRDGRWHERMVGLGSPDSDEFVFVLGPPLGIDEALIPERLRDAPDNSLVELRPGDRQVVESLASRFADHPGRALLIDYGPAQSEPGDTLQAIRAHTKVAALEQPGTADLTARVDFESLTLCARDAGLTAYGPVEQGPFLLNLGIEARAAVLSQATPGQRSVIARQVWRLTDDDQMGQLFKLVCFDSAGLATPPGFSAH</sequence>
<dbReference type="EMBL" id="FNHG01000002">
    <property type="protein sequence ID" value="SDL76961.1"/>
    <property type="molecule type" value="Genomic_DNA"/>
</dbReference>
<accession>A0A1G9MSI8</accession>